<gene>
    <name evidence="1" type="ORF">RF11_15183</name>
</gene>
<sequence>MFPTLSGFFEENEVEANQRNIMIITIKEHFHMLTDEISLYFPNLPYTPFALIRSPLSVNVGDVPESSQEEFIELINSDAAKTDFSSMSISQFWIKCLPSYPVMSEMVLRLLLPFPTTYLCESAFFSLLFIKSKQRARLDAEDDLRCALAITIPRIADLVKMKQAQPSR</sequence>
<accession>A0A0C2J4D3</accession>
<dbReference type="Proteomes" id="UP000031668">
    <property type="component" value="Unassembled WGS sequence"/>
</dbReference>
<comment type="caution">
    <text evidence="1">The sequence shown here is derived from an EMBL/GenBank/DDBJ whole genome shotgun (WGS) entry which is preliminary data.</text>
</comment>
<dbReference type="OMA" id="WILAMCL"/>
<keyword evidence="2" id="KW-1185">Reference proteome</keyword>
<dbReference type="PANTHER" id="PTHR45913">
    <property type="entry name" value="EPM2A-INTERACTING PROTEIN 1"/>
    <property type="match status" value="1"/>
</dbReference>
<dbReference type="OrthoDB" id="1101576at2759"/>
<evidence type="ECO:0000313" key="1">
    <source>
        <dbReference type="EMBL" id="KII72674.1"/>
    </source>
</evidence>
<dbReference type="PANTHER" id="PTHR45913:SF22">
    <property type="entry name" value="SCAN BOX DOMAIN-CONTAINING PROTEIN"/>
    <property type="match status" value="1"/>
</dbReference>
<proteinExistence type="predicted"/>
<dbReference type="EMBL" id="JWZT01001146">
    <property type="protein sequence ID" value="KII72674.1"/>
    <property type="molecule type" value="Genomic_DNA"/>
</dbReference>
<reference evidence="1 2" key="1">
    <citation type="journal article" date="2014" name="Genome Biol. Evol.">
        <title>The genome of the myxosporean Thelohanellus kitauei shows adaptations to nutrient acquisition within its fish host.</title>
        <authorList>
            <person name="Yang Y."/>
            <person name="Xiong J."/>
            <person name="Zhou Z."/>
            <person name="Huo F."/>
            <person name="Miao W."/>
            <person name="Ran C."/>
            <person name="Liu Y."/>
            <person name="Zhang J."/>
            <person name="Feng J."/>
            <person name="Wang M."/>
            <person name="Wang M."/>
            <person name="Wang L."/>
            <person name="Yao B."/>
        </authorList>
    </citation>
    <scope>NUCLEOTIDE SEQUENCE [LARGE SCALE GENOMIC DNA]</scope>
    <source>
        <strain evidence="1">Wuqing</strain>
    </source>
</reference>
<name>A0A0C2J4D3_THEKT</name>
<evidence type="ECO:0000313" key="2">
    <source>
        <dbReference type="Proteomes" id="UP000031668"/>
    </source>
</evidence>
<organism evidence="1 2">
    <name type="scientific">Thelohanellus kitauei</name>
    <name type="common">Myxosporean</name>
    <dbReference type="NCBI Taxonomy" id="669202"/>
    <lineage>
        <taxon>Eukaryota</taxon>
        <taxon>Metazoa</taxon>
        <taxon>Cnidaria</taxon>
        <taxon>Myxozoa</taxon>
        <taxon>Myxosporea</taxon>
        <taxon>Bivalvulida</taxon>
        <taxon>Platysporina</taxon>
        <taxon>Myxobolidae</taxon>
        <taxon>Thelohanellus</taxon>
    </lineage>
</organism>
<evidence type="ECO:0008006" key="3">
    <source>
        <dbReference type="Google" id="ProtNLM"/>
    </source>
</evidence>
<protein>
    <recommendedName>
        <fullName evidence="3">HAT C-terminal dimerisation domain-containing protein</fullName>
    </recommendedName>
</protein>
<dbReference type="AlphaFoldDB" id="A0A0C2J4D3"/>